<evidence type="ECO:0000256" key="1">
    <source>
        <dbReference type="ARBA" id="ARBA00004236"/>
    </source>
</evidence>
<feature type="compositionally biased region" description="Basic and acidic residues" evidence="14">
    <location>
        <begin position="32"/>
        <end position="50"/>
    </location>
</feature>
<keyword evidence="3" id="KW-0813">Transport</keyword>
<dbReference type="AlphaFoldDB" id="A0A1I0VND3"/>
<keyword evidence="13" id="KW-0500">Molybdenum</keyword>
<dbReference type="GO" id="GO:0005886">
    <property type="term" value="C:plasma membrane"/>
    <property type="evidence" value="ECO:0007669"/>
    <property type="project" value="UniProtKB-SubCell"/>
</dbReference>
<evidence type="ECO:0000256" key="14">
    <source>
        <dbReference type="SAM" id="MobiDB-lite"/>
    </source>
</evidence>
<evidence type="ECO:0000256" key="3">
    <source>
        <dbReference type="ARBA" id="ARBA00022448"/>
    </source>
</evidence>
<evidence type="ECO:0000256" key="2">
    <source>
        <dbReference type="ARBA" id="ARBA00009175"/>
    </source>
</evidence>
<keyword evidence="8" id="KW-0826">Tungsten</keyword>
<evidence type="ECO:0000256" key="9">
    <source>
        <dbReference type="ARBA" id="ARBA00056002"/>
    </source>
</evidence>
<dbReference type="Pfam" id="PF13531">
    <property type="entry name" value="SBP_bac_11"/>
    <property type="match status" value="1"/>
</dbReference>
<evidence type="ECO:0000256" key="10">
    <source>
        <dbReference type="ARBA" id="ARBA00062515"/>
    </source>
</evidence>
<evidence type="ECO:0000256" key="15">
    <source>
        <dbReference type="SAM" id="SignalP"/>
    </source>
</evidence>
<dbReference type="PROSITE" id="PS51257">
    <property type="entry name" value="PROKAR_LIPOPROTEIN"/>
    <property type="match status" value="1"/>
</dbReference>
<feature type="chain" id="PRO_5038706678" description="Molybdate-binding protein ModA" evidence="15">
    <location>
        <begin position="24"/>
        <end position="287"/>
    </location>
</feature>
<dbReference type="PIRSF" id="PIRSF004846">
    <property type="entry name" value="ModA"/>
    <property type="match status" value="1"/>
</dbReference>
<evidence type="ECO:0000313" key="16">
    <source>
        <dbReference type="EMBL" id="SFA77748.1"/>
    </source>
</evidence>
<dbReference type="GO" id="GO:0046872">
    <property type="term" value="F:metal ion binding"/>
    <property type="evidence" value="ECO:0007669"/>
    <property type="project" value="UniProtKB-KW"/>
</dbReference>
<dbReference type="Proteomes" id="UP000198838">
    <property type="component" value="Unassembled WGS sequence"/>
</dbReference>
<feature type="region of interest" description="Disordered" evidence="14">
    <location>
        <begin position="28"/>
        <end position="50"/>
    </location>
</feature>
<feature type="binding site" evidence="13">
    <location>
        <position position="199"/>
    </location>
    <ligand>
        <name>molybdate</name>
        <dbReference type="ChEBI" id="CHEBI:36264"/>
    </ligand>
</feature>
<feature type="binding site" evidence="13">
    <location>
        <position position="217"/>
    </location>
    <ligand>
        <name>molybdate</name>
        <dbReference type="ChEBI" id="CHEBI:36264"/>
    </ligand>
</feature>
<dbReference type="STRING" id="1120918.SAMN05216249_10299"/>
<dbReference type="GO" id="GO:0030973">
    <property type="term" value="F:molybdate ion binding"/>
    <property type="evidence" value="ECO:0007669"/>
    <property type="project" value="TreeGrafter"/>
</dbReference>
<comment type="subcellular location">
    <subcellularLocation>
        <location evidence="1">Cell membrane</location>
    </subcellularLocation>
</comment>
<sequence length="287" mass="31391">MKTRITNFLLMFALICFALTGLAGCGNNTKTESTKQNETKDVSDEKVENKTEEPVEIDFFIAASLNNVMEEIKADYEKEHPNVNIVFNADSSGTLQKQIEEGADCQLFFSAATKQMNALADEGLVNKDNIKDLLENEVVLIKAKGTETAVTGFDNITDAKNMALANEDVPVGQYAREIFNNIGNMDTVNKMEINSCQNVTAVLSAVAEGSNEVGVVYATDAKSAEDSVEVIATCPKEYYTTPCVYPVGIVDSKTATDAQIEAAKDLFEYLQTEDALSLFENYGFKID</sequence>
<dbReference type="InterPro" id="IPR005950">
    <property type="entry name" value="ModA"/>
</dbReference>
<dbReference type="RefSeq" id="WP_092870109.1">
    <property type="nucleotide sequence ID" value="NZ_FOJY01000002.1"/>
</dbReference>
<dbReference type="PANTHER" id="PTHR30632">
    <property type="entry name" value="MOLYBDATE-BINDING PERIPLASMIC PROTEIN"/>
    <property type="match status" value="1"/>
</dbReference>
<keyword evidence="6 15" id="KW-0732">Signal</keyword>
<organism evidence="16 17">
    <name type="scientific">Acetitomaculum ruminis DSM 5522</name>
    <dbReference type="NCBI Taxonomy" id="1120918"/>
    <lineage>
        <taxon>Bacteria</taxon>
        <taxon>Bacillati</taxon>
        <taxon>Bacillota</taxon>
        <taxon>Clostridia</taxon>
        <taxon>Lachnospirales</taxon>
        <taxon>Lachnospiraceae</taxon>
        <taxon>Acetitomaculum</taxon>
    </lineage>
</organism>
<reference evidence="16 17" key="1">
    <citation type="submission" date="2016-10" db="EMBL/GenBank/DDBJ databases">
        <authorList>
            <person name="de Groot N.N."/>
        </authorList>
    </citation>
    <scope>NUCLEOTIDE SEQUENCE [LARGE SCALE GENOMIC DNA]</scope>
    <source>
        <strain evidence="16 17">DSM 5522</strain>
    </source>
</reference>
<comment type="similarity">
    <text evidence="2">Belongs to the bacterial solute-binding protein ModA family.</text>
</comment>
<dbReference type="FunFam" id="3.40.190.10:FF:000030">
    <property type="entry name" value="Molybdate ABC transporter substrate-binding protein"/>
    <property type="match status" value="1"/>
</dbReference>
<comment type="function">
    <text evidence="9">Involved in the transport of molybdenum into the cell. Part of the binding-protein-dependent transport system ModABCD.</text>
</comment>
<dbReference type="NCBIfam" id="TIGR01256">
    <property type="entry name" value="modA"/>
    <property type="match status" value="1"/>
</dbReference>
<dbReference type="InterPro" id="IPR050682">
    <property type="entry name" value="ModA/WtpA"/>
</dbReference>
<dbReference type="EMBL" id="FOJY01000002">
    <property type="protein sequence ID" value="SFA77748.1"/>
    <property type="molecule type" value="Genomic_DNA"/>
</dbReference>
<dbReference type="PANTHER" id="PTHR30632:SF0">
    <property type="entry name" value="SULFATE-BINDING PROTEIN"/>
    <property type="match status" value="1"/>
</dbReference>
<keyword evidence="5 13" id="KW-0479">Metal-binding</keyword>
<dbReference type="GO" id="GO:0015689">
    <property type="term" value="P:molybdate ion transport"/>
    <property type="evidence" value="ECO:0007669"/>
    <property type="project" value="InterPro"/>
</dbReference>
<evidence type="ECO:0000256" key="5">
    <source>
        <dbReference type="ARBA" id="ARBA00022723"/>
    </source>
</evidence>
<feature type="binding site" evidence="13">
    <location>
        <position position="64"/>
    </location>
    <ligand>
        <name>molybdate</name>
        <dbReference type="ChEBI" id="CHEBI:36264"/>
    </ligand>
</feature>
<evidence type="ECO:0000256" key="11">
    <source>
        <dbReference type="ARBA" id="ARBA00073171"/>
    </source>
</evidence>
<dbReference type="SUPFAM" id="SSF53850">
    <property type="entry name" value="Periplasmic binding protein-like II"/>
    <property type="match status" value="1"/>
</dbReference>
<evidence type="ECO:0000313" key="17">
    <source>
        <dbReference type="Proteomes" id="UP000198838"/>
    </source>
</evidence>
<dbReference type="Gene3D" id="3.40.190.10">
    <property type="entry name" value="Periplasmic binding protein-like II"/>
    <property type="match status" value="2"/>
</dbReference>
<evidence type="ECO:0000256" key="8">
    <source>
        <dbReference type="ARBA" id="ARBA00023245"/>
    </source>
</evidence>
<evidence type="ECO:0000256" key="12">
    <source>
        <dbReference type="ARBA" id="ARBA00078141"/>
    </source>
</evidence>
<evidence type="ECO:0000256" key="4">
    <source>
        <dbReference type="ARBA" id="ARBA00022475"/>
    </source>
</evidence>
<evidence type="ECO:0000256" key="13">
    <source>
        <dbReference type="PIRSR" id="PIRSR004846-1"/>
    </source>
</evidence>
<feature type="signal peptide" evidence="15">
    <location>
        <begin position="1"/>
        <end position="23"/>
    </location>
</feature>
<protein>
    <recommendedName>
        <fullName evidence="11">Molybdate-binding protein ModA</fullName>
    </recommendedName>
    <alternativeName>
        <fullName evidence="12">Molybdate/tungstate-binding protein ModA</fullName>
    </alternativeName>
</protein>
<gene>
    <name evidence="16" type="ORF">SAMN05216249_10299</name>
</gene>
<evidence type="ECO:0000256" key="7">
    <source>
        <dbReference type="ARBA" id="ARBA00023136"/>
    </source>
</evidence>
<proteinExistence type="inferred from homology"/>
<keyword evidence="4" id="KW-1003">Cell membrane</keyword>
<comment type="subunit">
    <text evidence="10">The complex is composed of two ATP-binding proteins (ModC), two transmembrane proteins (ModB) and a solute-binding protein (ModA).</text>
</comment>
<name>A0A1I0VND3_9FIRM</name>
<keyword evidence="7" id="KW-0472">Membrane</keyword>
<feature type="binding site" evidence="13">
    <location>
        <position position="92"/>
    </location>
    <ligand>
        <name>molybdate</name>
        <dbReference type="ChEBI" id="CHEBI:36264"/>
    </ligand>
</feature>
<evidence type="ECO:0000256" key="6">
    <source>
        <dbReference type="ARBA" id="ARBA00022729"/>
    </source>
</evidence>
<accession>A0A1I0VND3</accession>
<keyword evidence="17" id="KW-1185">Reference proteome</keyword>
<dbReference type="OrthoDB" id="9785015at2"/>